<dbReference type="Proteomes" id="UP000552864">
    <property type="component" value="Unassembled WGS sequence"/>
</dbReference>
<accession>A0A847SAC9</accession>
<organism evidence="2 3">
    <name type="scientific">Chitinophaga eiseniae</name>
    <dbReference type="NCBI Taxonomy" id="634771"/>
    <lineage>
        <taxon>Bacteria</taxon>
        <taxon>Pseudomonadati</taxon>
        <taxon>Bacteroidota</taxon>
        <taxon>Chitinophagia</taxon>
        <taxon>Chitinophagales</taxon>
        <taxon>Chitinophagaceae</taxon>
        <taxon>Chitinophaga</taxon>
    </lineage>
</organism>
<dbReference type="InterPro" id="IPR008969">
    <property type="entry name" value="CarboxyPept-like_regulatory"/>
</dbReference>
<dbReference type="InterPro" id="IPR041700">
    <property type="entry name" value="OMP_b-brl_3"/>
</dbReference>
<sequence>MQKILSLAIFLLLVPGAMLLAQIPQKPVARQLPVRRVNGIVRDSLGRSIPAAAVRLTSSKDTLHVVTSEYGVFNFPAVRSESFTIEVQVMSYRPYRKKYFLNDTRSILVLPPVVMGSSLVQLKEVAVTTAKGPQERGDTTEFWAKDYIVRDYARLEDMLKKMEGFNTDANGQLSYRGKPISRALFNGAKYFDGDVAAAIKELPADIVERIQVIQDNESGTGRRLSASEASSQTLNVVTKADKSAGRMYQVNAEGGTQDRYRGGASARSIDGWKQWSLSASVNQEPLGIMNSEPIGAISGMNTSFSSMGGGGSGGMLKNASAQVHYGNTFGKLNFGADYSIHHLHSVSETEEFSEEFYKEGSLKRNTKRTTDNTITSHVMTLSGSASKGDFSMMTTATATMSHNENKNNSEVQQSGILENLQRMSLSTTTDMPSYNLYSLLTFFTSRKVHLNVTISSSSRATKGSGHDNTDTYGADITKPDSSLYLLQRQDNNTLFNAVDVALTHSWRNKLTFLLKVTPSINKSTDINYRDQVLPGQEVKRLNDLSNDNMLTGYRLPTSFTVTYDYHQKISVEVGGRYEINWQHMRLPLKELDLSTRTGAFLPAITVKYAPSSAGNLLASFNRDVNLPTLLQLNTKPYYVTPFDVVIGNKDLASGLVDNWRLRATYTLAKVGIFATGEVAYSQNYNSIGANRLVRIDTVTKTIRTETYYLNMKGGNNKNLGYSLSKNLPGMNTTLKLDGYWSWGKQLYFADGSLETTLQQNWNQSLMASFSPWKWLDIATALAYRADNNENSLQPGRPLYNNEFNALVKGAIFFPADIKLNVSARQNMLRASSFLGNQHPLVINANVEKRFLKKKDAIISFVVMDALQQHNNNMIAQTVTGYSNAVSSMKSRYFLLQLAWYPQQFTRSKSAKGARRGDGSFVR</sequence>
<dbReference type="RefSeq" id="WP_168736451.1">
    <property type="nucleotide sequence ID" value="NZ_JABAHZ010000001.1"/>
</dbReference>
<comment type="caution">
    <text evidence="2">The sequence shown here is derived from an EMBL/GenBank/DDBJ whole genome shotgun (WGS) entry which is preliminary data.</text>
</comment>
<dbReference type="EMBL" id="JABAHZ010000001">
    <property type="protein sequence ID" value="NLR77014.1"/>
    <property type="molecule type" value="Genomic_DNA"/>
</dbReference>
<gene>
    <name evidence="2" type="ORF">HGH91_00150</name>
</gene>
<dbReference type="AlphaFoldDB" id="A0A847SAC9"/>
<feature type="domain" description="Outer membrane protein beta-barrel" evidence="1">
    <location>
        <begin position="459"/>
        <end position="740"/>
    </location>
</feature>
<protein>
    <submittedName>
        <fullName evidence="2">Outer membrane beta-barrel protein</fullName>
    </submittedName>
</protein>
<evidence type="ECO:0000313" key="3">
    <source>
        <dbReference type="Proteomes" id="UP000552864"/>
    </source>
</evidence>
<evidence type="ECO:0000259" key="1">
    <source>
        <dbReference type="Pfam" id="PF14905"/>
    </source>
</evidence>
<keyword evidence="3" id="KW-1185">Reference proteome</keyword>
<reference evidence="2 3" key="1">
    <citation type="submission" date="2020-04" db="EMBL/GenBank/DDBJ databases">
        <authorList>
            <person name="Yin C."/>
        </authorList>
    </citation>
    <scope>NUCLEOTIDE SEQUENCE [LARGE SCALE GENOMIC DNA]</scope>
    <source>
        <strain evidence="2 3">Ak56</strain>
    </source>
</reference>
<dbReference type="Pfam" id="PF14905">
    <property type="entry name" value="OMP_b-brl_3"/>
    <property type="match status" value="1"/>
</dbReference>
<proteinExistence type="predicted"/>
<name>A0A847SAC9_9BACT</name>
<dbReference type="SUPFAM" id="SSF49464">
    <property type="entry name" value="Carboxypeptidase regulatory domain-like"/>
    <property type="match status" value="1"/>
</dbReference>
<dbReference type="SUPFAM" id="SSF56935">
    <property type="entry name" value="Porins"/>
    <property type="match status" value="1"/>
</dbReference>
<evidence type="ECO:0000313" key="2">
    <source>
        <dbReference type="EMBL" id="NLR77014.1"/>
    </source>
</evidence>